<proteinExistence type="predicted"/>
<evidence type="ECO:0000256" key="1">
    <source>
        <dbReference type="ARBA" id="ARBA00004141"/>
    </source>
</evidence>
<evidence type="ECO:0000256" key="3">
    <source>
        <dbReference type="ARBA" id="ARBA00022989"/>
    </source>
</evidence>
<feature type="transmembrane region" description="Helical" evidence="5">
    <location>
        <begin position="303"/>
        <end position="319"/>
    </location>
</feature>
<comment type="subcellular location">
    <subcellularLocation>
        <location evidence="1">Membrane</location>
        <topology evidence="1">Multi-pass membrane protein</topology>
    </subcellularLocation>
</comment>
<keyword evidence="3 5" id="KW-1133">Transmembrane helix</keyword>
<accession>A0ABT6JXT7</accession>
<feature type="transmembrane region" description="Helical" evidence="5">
    <location>
        <begin position="136"/>
        <end position="153"/>
    </location>
</feature>
<dbReference type="Gene3D" id="1.20.1420.30">
    <property type="entry name" value="NCX, central ion-binding region"/>
    <property type="match status" value="1"/>
</dbReference>
<gene>
    <name evidence="7" type="ORF">QFW81_15905</name>
</gene>
<evidence type="ECO:0000256" key="5">
    <source>
        <dbReference type="SAM" id="Phobius"/>
    </source>
</evidence>
<organism evidence="7 8">
    <name type="scientific">Luteimonas kalidii</name>
    <dbReference type="NCBI Taxonomy" id="3042025"/>
    <lineage>
        <taxon>Bacteria</taxon>
        <taxon>Pseudomonadati</taxon>
        <taxon>Pseudomonadota</taxon>
        <taxon>Gammaproteobacteria</taxon>
        <taxon>Lysobacterales</taxon>
        <taxon>Lysobacteraceae</taxon>
        <taxon>Luteimonas</taxon>
    </lineage>
</organism>
<feature type="transmembrane region" description="Helical" evidence="5">
    <location>
        <begin position="211"/>
        <end position="233"/>
    </location>
</feature>
<dbReference type="EMBL" id="JARXRO010000020">
    <property type="protein sequence ID" value="MDH5835397.1"/>
    <property type="molecule type" value="Genomic_DNA"/>
</dbReference>
<feature type="transmembrane region" description="Helical" evidence="5">
    <location>
        <begin position="107"/>
        <end position="124"/>
    </location>
</feature>
<feature type="transmembrane region" description="Helical" evidence="5">
    <location>
        <begin position="41"/>
        <end position="64"/>
    </location>
</feature>
<evidence type="ECO:0000256" key="2">
    <source>
        <dbReference type="ARBA" id="ARBA00022692"/>
    </source>
</evidence>
<protein>
    <submittedName>
        <fullName evidence="7">Sodium:calcium antiporter</fullName>
    </submittedName>
</protein>
<dbReference type="Gene3D" id="6.10.280.80">
    <property type="entry name" value="NCX, peripheral helical region"/>
    <property type="match status" value="1"/>
</dbReference>
<dbReference type="InterPro" id="IPR044880">
    <property type="entry name" value="NCX_ion-bd_dom_sf"/>
</dbReference>
<dbReference type="Pfam" id="PF01699">
    <property type="entry name" value="Na_Ca_ex"/>
    <property type="match status" value="2"/>
</dbReference>
<dbReference type="Proteomes" id="UP001156873">
    <property type="component" value="Unassembled WGS sequence"/>
</dbReference>
<keyword evidence="8" id="KW-1185">Reference proteome</keyword>
<feature type="domain" description="Sodium/calcium exchanger membrane region" evidence="6">
    <location>
        <begin position="10"/>
        <end position="150"/>
    </location>
</feature>
<dbReference type="InterPro" id="IPR004837">
    <property type="entry name" value="NaCa_Exmemb"/>
</dbReference>
<comment type="caution">
    <text evidence="7">The sequence shown here is derived from an EMBL/GenBank/DDBJ whole genome shotgun (WGS) entry which is preliminary data.</text>
</comment>
<keyword evidence="4 5" id="KW-0472">Membrane</keyword>
<evidence type="ECO:0000313" key="7">
    <source>
        <dbReference type="EMBL" id="MDH5835397.1"/>
    </source>
</evidence>
<feature type="domain" description="Sodium/calcium exchanger membrane region" evidence="6">
    <location>
        <begin position="177"/>
        <end position="314"/>
    </location>
</feature>
<feature type="transmembrane region" description="Helical" evidence="5">
    <location>
        <begin position="84"/>
        <end position="102"/>
    </location>
</feature>
<feature type="transmembrane region" description="Helical" evidence="5">
    <location>
        <begin position="6"/>
        <end position="29"/>
    </location>
</feature>
<dbReference type="PANTHER" id="PTHR10846">
    <property type="entry name" value="SODIUM/POTASSIUM/CALCIUM EXCHANGER"/>
    <property type="match status" value="1"/>
</dbReference>
<reference evidence="7 8" key="1">
    <citation type="submission" date="2023-04" db="EMBL/GenBank/DDBJ databases">
        <title>Luteimonas sp. M1R5S59.</title>
        <authorList>
            <person name="Sun J.-Q."/>
        </authorList>
    </citation>
    <scope>NUCLEOTIDE SEQUENCE [LARGE SCALE GENOMIC DNA]</scope>
    <source>
        <strain evidence="7 8">M1R5S59</strain>
    </source>
</reference>
<feature type="transmembrane region" description="Helical" evidence="5">
    <location>
        <begin position="174"/>
        <end position="191"/>
    </location>
</feature>
<sequence length="320" mass="33065">MDGGVAMTGALFYFVAGIVLLALGGDSLVKAAAGLARRFGLSPFTTGLFLVAFATSIPELAVNLRALWIGDPALALGNAVGSNIANFGLTLGAAALCAPLLIRWKALPSLLVCLVVATLATILLGQDGRLTRLDGVVLVAAFVTVLGFAWAFGRRQPELRSEFAGFAETRTDPVLNLVRLVLAIALLSFGAKWTVQGGLALGQVLGMESLLAGLLVVAIGTALPEMSAAMAAARRGQGDIVAGHVIGSSLVNLLLVVGGMAMVRDVPVPASFVRFELPAALVLAALMLPMLRGEMRISRAEGAVLLLAFLAWVAAELLML</sequence>
<evidence type="ECO:0000313" key="8">
    <source>
        <dbReference type="Proteomes" id="UP001156873"/>
    </source>
</evidence>
<dbReference type="PANTHER" id="PTHR10846:SF8">
    <property type="entry name" value="INNER MEMBRANE PROTEIN YRBG"/>
    <property type="match status" value="1"/>
</dbReference>
<dbReference type="InterPro" id="IPR004481">
    <property type="entry name" value="K/Na/Ca-exchanger"/>
</dbReference>
<feature type="transmembrane region" description="Helical" evidence="5">
    <location>
        <begin position="275"/>
        <end position="291"/>
    </location>
</feature>
<evidence type="ECO:0000259" key="6">
    <source>
        <dbReference type="Pfam" id="PF01699"/>
    </source>
</evidence>
<evidence type="ECO:0000256" key="4">
    <source>
        <dbReference type="ARBA" id="ARBA00023136"/>
    </source>
</evidence>
<name>A0ABT6JXT7_9GAMM</name>
<feature type="transmembrane region" description="Helical" evidence="5">
    <location>
        <begin position="240"/>
        <end position="263"/>
    </location>
</feature>
<keyword evidence="2 5" id="KW-0812">Transmembrane</keyword>